<dbReference type="FunFam" id="1.20.58.2220:FF:000001">
    <property type="entry name" value="Formin-like 1, isoform CRA_c"/>
    <property type="match status" value="1"/>
</dbReference>
<comment type="similarity">
    <text evidence="1">Belongs to the formin homology family.</text>
</comment>
<dbReference type="Pfam" id="PF02181">
    <property type="entry name" value="FH2"/>
    <property type="match status" value="1"/>
</dbReference>
<dbReference type="AlphaFoldDB" id="A0A8C2HWI7"/>
<dbReference type="GO" id="GO:0008360">
    <property type="term" value="P:regulation of cell shape"/>
    <property type="evidence" value="ECO:0007669"/>
    <property type="project" value="TreeGrafter"/>
</dbReference>
<dbReference type="InterPro" id="IPR010472">
    <property type="entry name" value="FH3_dom"/>
</dbReference>
<dbReference type="SMART" id="SM00498">
    <property type="entry name" value="FH2"/>
    <property type="match status" value="1"/>
</dbReference>
<dbReference type="Ensembl" id="ENSCCRT00020077953.1">
    <property type="protein sequence ID" value="ENSCCRP00020070957.1"/>
    <property type="gene ID" value="ENSCCRG00020032901.1"/>
</dbReference>
<dbReference type="InterPro" id="IPR042201">
    <property type="entry name" value="FH2_Formin_sf"/>
</dbReference>
<dbReference type="InterPro" id="IPR015425">
    <property type="entry name" value="FH2_Formin"/>
</dbReference>
<evidence type="ECO:0000313" key="6">
    <source>
        <dbReference type="Proteomes" id="UP000694701"/>
    </source>
</evidence>
<feature type="region of interest" description="Disordered" evidence="2">
    <location>
        <begin position="433"/>
        <end position="462"/>
    </location>
</feature>
<dbReference type="InterPro" id="IPR011989">
    <property type="entry name" value="ARM-like"/>
</dbReference>
<dbReference type="GO" id="GO:0051015">
    <property type="term" value="F:actin filament binding"/>
    <property type="evidence" value="ECO:0007669"/>
    <property type="project" value="TreeGrafter"/>
</dbReference>
<dbReference type="GO" id="GO:0031267">
    <property type="term" value="F:small GTPase binding"/>
    <property type="evidence" value="ECO:0007669"/>
    <property type="project" value="InterPro"/>
</dbReference>
<accession>A0A8C2HWI7</accession>
<dbReference type="GO" id="GO:0030866">
    <property type="term" value="P:cortical actin cytoskeleton organization"/>
    <property type="evidence" value="ECO:0007669"/>
    <property type="project" value="TreeGrafter"/>
</dbReference>
<dbReference type="PANTHER" id="PTHR45857:SF3">
    <property type="entry name" value="FORMIN-LIKE PROTEIN 3"/>
    <property type="match status" value="1"/>
</dbReference>
<evidence type="ECO:0000259" key="3">
    <source>
        <dbReference type="PROSITE" id="PS51232"/>
    </source>
</evidence>
<dbReference type="FunFam" id="1.25.10.10:FF:000045">
    <property type="entry name" value="Formin-like protein 3 isoform 1"/>
    <property type="match status" value="1"/>
</dbReference>
<dbReference type="SUPFAM" id="SSF48371">
    <property type="entry name" value="ARM repeat"/>
    <property type="match status" value="1"/>
</dbReference>
<proteinExistence type="inferred from homology"/>
<name>A0A8C2HWI7_CYPCA</name>
<dbReference type="InterPro" id="IPR043592">
    <property type="entry name" value="FMNL_animal"/>
</dbReference>
<feature type="domain" description="GBD/FH3" evidence="3">
    <location>
        <begin position="1"/>
        <end position="366"/>
    </location>
</feature>
<dbReference type="GO" id="GO:0005829">
    <property type="term" value="C:cytosol"/>
    <property type="evidence" value="ECO:0007669"/>
    <property type="project" value="TreeGrafter"/>
</dbReference>
<protein>
    <submittedName>
        <fullName evidence="5">Formin-like 3</fullName>
    </submittedName>
</protein>
<dbReference type="SUPFAM" id="SSF101447">
    <property type="entry name" value="Formin homology 2 domain (FH2 domain)"/>
    <property type="match status" value="1"/>
</dbReference>
<dbReference type="Gene3D" id="1.20.58.2220">
    <property type="entry name" value="Formin, FH2 domain"/>
    <property type="match status" value="1"/>
</dbReference>
<dbReference type="PROSITE" id="PS51232">
    <property type="entry name" value="GBD_FH3"/>
    <property type="match status" value="1"/>
</dbReference>
<dbReference type="Proteomes" id="UP000694701">
    <property type="component" value="Unplaced"/>
</dbReference>
<evidence type="ECO:0000256" key="2">
    <source>
        <dbReference type="SAM" id="MobiDB-lite"/>
    </source>
</evidence>
<dbReference type="GO" id="GO:0016477">
    <property type="term" value="P:cell migration"/>
    <property type="evidence" value="ECO:0007669"/>
    <property type="project" value="TreeGrafter"/>
</dbReference>
<dbReference type="PANTHER" id="PTHR45857">
    <property type="entry name" value="FORMIN-LIKE PROTEIN"/>
    <property type="match status" value="1"/>
</dbReference>
<evidence type="ECO:0000313" key="5">
    <source>
        <dbReference type="Ensembl" id="ENSCCRP00020070957.1"/>
    </source>
</evidence>
<organism evidence="5 6">
    <name type="scientific">Cyprinus carpio</name>
    <name type="common">Common carp</name>
    <dbReference type="NCBI Taxonomy" id="7962"/>
    <lineage>
        <taxon>Eukaryota</taxon>
        <taxon>Metazoa</taxon>
        <taxon>Chordata</taxon>
        <taxon>Craniata</taxon>
        <taxon>Vertebrata</taxon>
        <taxon>Euteleostomi</taxon>
        <taxon>Actinopterygii</taxon>
        <taxon>Neopterygii</taxon>
        <taxon>Teleostei</taxon>
        <taxon>Ostariophysi</taxon>
        <taxon>Cypriniformes</taxon>
        <taxon>Cyprinidae</taxon>
        <taxon>Cyprininae</taxon>
        <taxon>Cyprinus</taxon>
    </lineage>
</organism>
<evidence type="ECO:0000256" key="1">
    <source>
        <dbReference type="ARBA" id="ARBA00023449"/>
    </source>
</evidence>
<dbReference type="Pfam" id="PF06367">
    <property type="entry name" value="Drf_FH3"/>
    <property type="match status" value="1"/>
</dbReference>
<evidence type="ECO:0000259" key="4">
    <source>
        <dbReference type="PROSITE" id="PS51444"/>
    </source>
</evidence>
<dbReference type="Gene3D" id="1.25.10.10">
    <property type="entry name" value="Leucine-rich Repeat Variant"/>
    <property type="match status" value="2"/>
</dbReference>
<dbReference type="Pfam" id="PF06371">
    <property type="entry name" value="Drf_GBD"/>
    <property type="match status" value="1"/>
</dbReference>
<dbReference type="SMART" id="SM01140">
    <property type="entry name" value="Drf_GBD"/>
    <property type="match status" value="1"/>
</dbReference>
<dbReference type="InterPro" id="IPR010473">
    <property type="entry name" value="GTPase-bd"/>
</dbReference>
<dbReference type="InterPro" id="IPR016024">
    <property type="entry name" value="ARM-type_fold"/>
</dbReference>
<dbReference type="SMART" id="SM01139">
    <property type="entry name" value="Drf_FH3"/>
    <property type="match status" value="1"/>
</dbReference>
<dbReference type="InterPro" id="IPR014768">
    <property type="entry name" value="GBD/FH3_dom"/>
</dbReference>
<feature type="domain" description="FH2" evidence="4">
    <location>
        <begin position="479"/>
        <end position="869"/>
    </location>
</feature>
<reference evidence="5" key="1">
    <citation type="submission" date="2025-08" db="UniProtKB">
        <authorList>
            <consortium name="Ensembl"/>
        </authorList>
    </citation>
    <scope>IDENTIFICATION</scope>
</reference>
<sequence>MSTETSPWIHGILCVLMRKRSLVFQNSMNLPPDKARLLRQYDNEKKWDLICDQERFQVKNPPHTYIQKLRGYLDPRVTRKKFRRRVQESTKVLRELEISLRTNHIGWVREFLNDENRGLDILVEYLSFAQCAVMLDFEGLENGEDFSLDNAKSWSRSIEDLHQNGCNTLVPANSKTIKNSRLVSQKDDVHVCIMCLRAIMNYQVCKEKHRFEKLMEYFRSEDGNIDFMVACMQFINIVVHSVEDMNFRVHLQYEFTKLGLDDFLEKSKHTESDKLSVQIQAYLDNVFDVGGLLEDAETKNVALEKVEELEEHLSHVRTIRYSFLSLLLLLLYLIHSTYESTSSQLHTLRRMIQEKDAAFQRHNNIKKQLLDLEQQGTIRLCKQPDGDIAIEALGGGGLVGGAVAGVSLGDLGLLTASMSGSGGLGVTSHALTEAVASPPPPPPPPPPAPPLPSEGTESENSLENQLKCNVYSSVVAIRIKKPLKTKFRLPIFNWTALKPNQINGTVFNEIDDERVLEELDLEKFEELFKTKAQGPVVDLLCSKSKVPHKAVNKVQLLDANRSKNLAITLRKANKTSEEICKAIQMFDLKALPVDFVECLMRFLPTEAESKLLRQYERERRPLDQLAEEDRFMLLFSKIERLTQRMSIITFVGNFNDNVNMLTPQLNAIIAASASVKSSPKLKKILEIILAVGNYMNSSKRGSVYGFKLQSLDLLLDTKSTDRKMTLLHYIALVVKEKYPELTTYYNELHFVDKAAAVSLENVLLDVRELGKGMDLVRRECSLHDHTVLKGFLQTSDTQLDKLQKDAKTAEEAFNNVVLYFGESPKTTPPSVFFPVFVRFIKAYKVQAQKKRQQQQEMIAELRRRQAKDHRPVYEGKDGTIEDIITGGPGRTIITHQPGGHNHCLYCLLC</sequence>
<dbReference type="PROSITE" id="PS51444">
    <property type="entry name" value="FH2"/>
    <property type="match status" value="1"/>
</dbReference>
<feature type="compositionally biased region" description="Pro residues" evidence="2">
    <location>
        <begin position="437"/>
        <end position="452"/>
    </location>
</feature>